<evidence type="ECO:0000256" key="1">
    <source>
        <dbReference type="SAM" id="MobiDB-lite"/>
    </source>
</evidence>
<dbReference type="EnsemblMetazoa" id="XM_031925227">
    <property type="protein sequence ID" value="XP_031781087"/>
    <property type="gene ID" value="LOC107981256"/>
</dbReference>
<evidence type="ECO:0000313" key="3">
    <source>
        <dbReference type="Proteomes" id="UP000002358"/>
    </source>
</evidence>
<feature type="region of interest" description="Disordered" evidence="1">
    <location>
        <begin position="67"/>
        <end position="89"/>
    </location>
</feature>
<name>A0A7M7Q527_NASVI</name>
<dbReference type="AlphaFoldDB" id="A0A7M7Q527"/>
<dbReference type="GeneID" id="107981256"/>
<evidence type="ECO:0000313" key="2">
    <source>
        <dbReference type="EnsemblMetazoa" id="XP_031781087"/>
    </source>
</evidence>
<keyword evidence="3" id="KW-1185">Reference proteome</keyword>
<dbReference type="Proteomes" id="UP000002358">
    <property type="component" value="Unassembled WGS sequence"/>
</dbReference>
<dbReference type="InParanoid" id="A0A7M7Q527"/>
<accession>A0A7M7Q527</accession>
<sequence>MIRKTRIDWSHFTKVRNSQTNVIEAAMCNDCQALLETISQTRLHIHRDYCKSRLEREGAMIIRQAEDDNENVQRCSSPINDNEEEYETEEDINNFDIETQKYLIDKKLAMFFF</sequence>
<dbReference type="RefSeq" id="XP_031781087.1">
    <property type="nucleotide sequence ID" value="XM_031925227.1"/>
</dbReference>
<proteinExistence type="predicted"/>
<protein>
    <submittedName>
        <fullName evidence="2">Uncharacterized protein</fullName>
    </submittedName>
</protein>
<dbReference type="KEGG" id="nvi:107981256"/>
<reference evidence="2" key="1">
    <citation type="submission" date="2021-01" db="UniProtKB">
        <authorList>
            <consortium name="EnsemblMetazoa"/>
        </authorList>
    </citation>
    <scope>IDENTIFICATION</scope>
</reference>
<organism evidence="2 3">
    <name type="scientific">Nasonia vitripennis</name>
    <name type="common">Parasitic wasp</name>
    <dbReference type="NCBI Taxonomy" id="7425"/>
    <lineage>
        <taxon>Eukaryota</taxon>
        <taxon>Metazoa</taxon>
        <taxon>Ecdysozoa</taxon>
        <taxon>Arthropoda</taxon>
        <taxon>Hexapoda</taxon>
        <taxon>Insecta</taxon>
        <taxon>Pterygota</taxon>
        <taxon>Neoptera</taxon>
        <taxon>Endopterygota</taxon>
        <taxon>Hymenoptera</taxon>
        <taxon>Apocrita</taxon>
        <taxon>Proctotrupomorpha</taxon>
        <taxon>Chalcidoidea</taxon>
        <taxon>Pteromalidae</taxon>
        <taxon>Pteromalinae</taxon>
        <taxon>Nasonia</taxon>
    </lineage>
</organism>